<gene>
    <name evidence="18" type="ORF">SAMN02745130_03904</name>
</gene>
<evidence type="ECO:0000256" key="6">
    <source>
        <dbReference type="ARBA" id="ARBA00022679"/>
    </source>
</evidence>
<dbReference type="InterPro" id="IPR036890">
    <property type="entry name" value="HATPase_C_sf"/>
</dbReference>
<dbReference type="InterPro" id="IPR003594">
    <property type="entry name" value="HATPase_dom"/>
</dbReference>
<feature type="domain" description="HAMP" evidence="17">
    <location>
        <begin position="192"/>
        <end position="244"/>
    </location>
</feature>
<dbReference type="STRING" id="92487.SAMN02745130_03904"/>
<dbReference type="Pfam" id="PF02518">
    <property type="entry name" value="HATPase_c"/>
    <property type="match status" value="1"/>
</dbReference>
<dbReference type="InterPro" id="IPR050398">
    <property type="entry name" value="HssS/ArlS-like"/>
</dbReference>
<dbReference type="InterPro" id="IPR004358">
    <property type="entry name" value="Sig_transdc_His_kin-like_C"/>
</dbReference>
<dbReference type="SMART" id="SM00387">
    <property type="entry name" value="HATPase_c"/>
    <property type="match status" value="1"/>
</dbReference>
<proteinExistence type="predicted"/>
<evidence type="ECO:0000313" key="19">
    <source>
        <dbReference type="Proteomes" id="UP000190460"/>
    </source>
</evidence>
<dbReference type="InterPro" id="IPR003661">
    <property type="entry name" value="HisK_dim/P_dom"/>
</dbReference>
<dbReference type="OrthoDB" id="9809766at2"/>
<dbReference type="Proteomes" id="UP000190460">
    <property type="component" value="Unassembled WGS sequence"/>
</dbReference>
<reference evidence="19" key="1">
    <citation type="submission" date="2017-02" db="EMBL/GenBank/DDBJ databases">
        <authorList>
            <person name="Varghese N."/>
            <person name="Submissions S."/>
        </authorList>
    </citation>
    <scope>NUCLEOTIDE SEQUENCE [LARGE SCALE GENOMIC DNA]</scope>
    <source>
        <strain evidence="19">ATCC 49788</strain>
    </source>
</reference>
<dbReference type="Gene3D" id="3.30.565.10">
    <property type="entry name" value="Histidine kinase-like ATPase, C-terminal domain"/>
    <property type="match status" value="1"/>
</dbReference>
<dbReference type="SMART" id="SM00304">
    <property type="entry name" value="HAMP"/>
    <property type="match status" value="1"/>
</dbReference>
<dbReference type="GO" id="GO:0005524">
    <property type="term" value="F:ATP binding"/>
    <property type="evidence" value="ECO:0007669"/>
    <property type="project" value="UniProtKB-KW"/>
</dbReference>
<keyword evidence="9 18" id="KW-0418">Kinase</keyword>
<keyword evidence="5" id="KW-0597">Phosphoprotein</keyword>
<keyword evidence="8" id="KW-0547">Nucleotide-binding</keyword>
<dbReference type="InterPro" id="IPR003660">
    <property type="entry name" value="HAMP_dom"/>
</dbReference>
<evidence type="ECO:0000256" key="15">
    <source>
        <dbReference type="SAM" id="Phobius"/>
    </source>
</evidence>
<dbReference type="EC" id="2.7.13.3" evidence="3"/>
<keyword evidence="19" id="KW-1185">Reference proteome</keyword>
<dbReference type="PROSITE" id="PS50109">
    <property type="entry name" value="HIS_KIN"/>
    <property type="match status" value="1"/>
</dbReference>
<dbReference type="PROSITE" id="PS50885">
    <property type="entry name" value="HAMP"/>
    <property type="match status" value="1"/>
</dbReference>
<dbReference type="Pfam" id="PF00672">
    <property type="entry name" value="HAMP"/>
    <property type="match status" value="1"/>
</dbReference>
<dbReference type="Gene3D" id="1.10.287.130">
    <property type="match status" value="1"/>
</dbReference>
<evidence type="ECO:0000256" key="12">
    <source>
        <dbReference type="ARBA" id="ARBA00023012"/>
    </source>
</evidence>
<evidence type="ECO:0000256" key="1">
    <source>
        <dbReference type="ARBA" id="ARBA00000085"/>
    </source>
</evidence>
<keyword evidence="13 15" id="KW-0472">Membrane</keyword>
<evidence type="ECO:0000256" key="11">
    <source>
        <dbReference type="ARBA" id="ARBA00022989"/>
    </source>
</evidence>
<dbReference type="Gene3D" id="6.10.340.10">
    <property type="match status" value="1"/>
</dbReference>
<dbReference type="RefSeq" id="WP_078924312.1">
    <property type="nucleotide sequence ID" value="NZ_FUYB01000037.1"/>
</dbReference>
<accession>A0A1T4Y489</accession>
<dbReference type="SUPFAM" id="SSF158472">
    <property type="entry name" value="HAMP domain-like"/>
    <property type="match status" value="1"/>
</dbReference>
<comment type="catalytic activity">
    <reaction evidence="1">
        <text>ATP + protein L-histidine = ADP + protein N-phospho-L-histidine.</text>
        <dbReference type="EC" id="2.7.13.3"/>
    </reaction>
</comment>
<keyword evidence="12" id="KW-0902">Two-component regulatory system</keyword>
<evidence type="ECO:0000256" key="2">
    <source>
        <dbReference type="ARBA" id="ARBA00004651"/>
    </source>
</evidence>
<evidence type="ECO:0000256" key="14">
    <source>
        <dbReference type="SAM" id="Coils"/>
    </source>
</evidence>
<dbReference type="CDD" id="cd06225">
    <property type="entry name" value="HAMP"/>
    <property type="match status" value="1"/>
</dbReference>
<keyword evidence="10" id="KW-0067">ATP-binding</keyword>
<dbReference type="PRINTS" id="PR00344">
    <property type="entry name" value="BCTRLSENSOR"/>
</dbReference>
<dbReference type="InterPro" id="IPR036097">
    <property type="entry name" value="HisK_dim/P_sf"/>
</dbReference>
<evidence type="ECO:0000256" key="5">
    <source>
        <dbReference type="ARBA" id="ARBA00022553"/>
    </source>
</evidence>
<evidence type="ECO:0000256" key="7">
    <source>
        <dbReference type="ARBA" id="ARBA00022692"/>
    </source>
</evidence>
<keyword evidence="14" id="KW-0175">Coiled coil</keyword>
<evidence type="ECO:0000313" key="18">
    <source>
        <dbReference type="EMBL" id="SKA96632.1"/>
    </source>
</evidence>
<evidence type="ECO:0000256" key="4">
    <source>
        <dbReference type="ARBA" id="ARBA00022475"/>
    </source>
</evidence>
<dbReference type="PANTHER" id="PTHR45528">
    <property type="entry name" value="SENSOR HISTIDINE KINASE CPXA"/>
    <property type="match status" value="1"/>
</dbReference>
<dbReference type="SMART" id="SM00388">
    <property type="entry name" value="HisKA"/>
    <property type="match status" value="1"/>
</dbReference>
<keyword evidence="4" id="KW-1003">Cell membrane</keyword>
<dbReference type="GO" id="GO:0000155">
    <property type="term" value="F:phosphorelay sensor kinase activity"/>
    <property type="evidence" value="ECO:0007669"/>
    <property type="project" value="InterPro"/>
</dbReference>
<keyword evidence="11 15" id="KW-1133">Transmembrane helix</keyword>
<dbReference type="EMBL" id="FUYB01000037">
    <property type="protein sequence ID" value="SKA96632.1"/>
    <property type="molecule type" value="Genomic_DNA"/>
</dbReference>
<evidence type="ECO:0000256" key="8">
    <source>
        <dbReference type="ARBA" id="ARBA00022741"/>
    </source>
</evidence>
<evidence type="ECO:0000259" key="16">
    <source>
        <dbReference type="PROSITE" id="PS50109"/>
    </source>
</evidence>
<dbReference type="SUPFAM" id="SSF55874">
    <property type="entry name" value="ATPase domain of HSP90 chaperone/DNA topoisomerase II/histidine kinase"/>
    <property type="match status" value="1"/>
</dbReference>
<keyword evidence="7 15" id="KW-0812">Transmembrane</keyword>
<dbReference type="Pfam" id="PF00512">
    <property type="entry name" value="HisKA"/>
    <property type="match status" value="1"/>
</dbReference>
<dbReference type="GO" id="GO:0005886">
    <property type="term" value="C:plasma membrane"/>
    <property type="evidence" value="ECO:0007669"/>
    <property type="project" value="UniProtKB-SubCell"/>
</dbReference>
<dbReference type="InterPro" id="IPR005467">
    <property type="entry name" value="His_kinase_dom"/>
</dbReference>
<evidence type="ECO:0000256" key="13">
    <source>
        <dbReference type="ARBA" id="ARBA00023136"/>
    </source>
</evidence>
<comment type="subcellular location">
    <subcellularLocation>
        <location evidence="2">Cell membrane</location>
        <topology evidence="2">Multi-pass membrane protein</topology>
    </subcellularLocation>
</comment>
<feature type="domain" description="Histidine kinase" evidence="16">
    <location>
        <begin position="252"/>
        <end position="468"/>
    </location>
</feature>
<name>A0A1T4Y489_9GAMM</name>
<dbReference type="AlphaFoldDB" id="A0A1T4Y489"/>
<protein>
    <recommendedName>
        <fullName evidence="3">histidine kinase</fullName>
        <ecNumber evidence="3">2.7.13.3</ecNumber>
    </recommendedName>
</protein>
<evidence type="ECO:0000256" key="3">
    <source>
        <dbReference type="ARBA" id="ARBA00012438"/>
    </source>
</evidence>
<feature type="transmembrane region" description="Helical" evidence="15">
    <location>
        <begin position="172"/>
        <end position="191"/>
    </location>
</feature>
<dbReference type="SUPFAM" id="SSF47384">
    <property type="entry name" value="Homodimeric domain of signal transducing histidine kinase"/>
    <property type="match status" value="1"/>
</dbReference>
<evidence type="ECO:0000256" key="10">
    <source>
        <dbReference type="ARBA" id="ARBA00022840"/>
    </source>
</evidence>
<feature type="coiled-coil region" evidence="14">
    <location>
        <begin position="225"/>
        <end position="252"/>
    </location>
</feature>
<dbReference type="PANTHER" id="PTHR45528:SF1">
    <property type="entry name" value="SENSOR HISTIDINE KINASE CPXA"/>
    <property type="match status" value="1"/>
</dbReference>
<organism evidence="18 19">
    <name type="scientific">Thiothrix eikelboomii</name>
    <dbReference type="NCBI Taxonomy" id="92487"/>
    <lineage>
        <taxon>Bacteria</taxon>
        <taxon>Pseudomonadati</taxon>
        <taxon>Pseudomonadota</taxon>
        <taxon>Gammaproteobacteria</taxon>
        <taxon>Thiotrichales</taxon>
        <taxon>Thiotrichaceae</taxon>
        <taxon>Thiothrix</taxon>
    </lineage>
</organism>
<dbReference type="CDD" id="cd00082">
    <property type="entry name" value="HisKA"/>
    <property type="match status" value="1"/>
</dbReference>
<keyword evidence="6" id="KW-0808">Transferase</keyword>
<sequence>MLSFSIRTKLFIVIFLACSIAVAAALSFVHFQFRLTYLEFVRQQENEHLQQLKATVLAYYAQHGSWENLKKDRRQWFLLQRPLHEQTETESKDLPPAPSLNRLTRFDVRRRTVLLDANHQLVQGIQLKDPPDLEYQLEFKQQIVGYLGLYQRTGFSDSSEDAKFLEKQNRTLVIIAFMTLLGSLLVAFLLARQLVRPIQHLRHSTSELADGNYATRIAELGRDELGQLSSDFNRLAERLQQTEQARRQWIQDIAHELRTPLSILRGEIEAIQDGINQADEHTIHSLHQETLHLQRLVEDLYTLSLSDSGALSYHKTEIDLVGSLTMSVNQFEHSFHEQGLTINNRIPTKATAWIQADEQRLQQLFHNLFKNSLRYTDAPGCLELQFKKQGHFAEIIFADTAPSVPDAALPHLFERLFRVESSRNRLTGGAGIGLSICHNIVEAHSGSIQTSHSPLGGLQITVKLPLKIVNKKIN</sequence>
<evidence type="ECO:0000259" key="17">
    <source>
        <dbReference type="PROSITE" id="PS50885"/>
    </source>
</evidence>
<evidence type="ECO:0000256" key="9">
    <source>
        <dbReference type="ARBA" id="ARBA00022777"/>
    </source>
</evidence>